<dbReference type="InterPro" id="IPR002930">
    <property type="entry name" value="GCV_H"/>
</dbReference>
<accession>A0A1M6GS52</accession>
<dbReference type="GO" id="GO:0005960">
    <property type="term" value="C:glycine cleavage complex"/>
    <property type="evidence" value="ECO:0007669"/>
    <property type="project" value="InterPro"/>
</dbReference>
<dbReference type="Gene3D" id="2.40.50.100">
    <property type="match status" value="1"/>
</dbReference>
<evidence type="ECO:0000313" key="6">
    <source>
        <dbReference type="EMBL" id="SHJ12739.1"/>
    </source>
</evidence>
<dbReference type="PROSITE" id="PS50968">
    <property type="entry name" value="BIOTINYL_LIPOYL"/>
    <property type="match status" value="1"/>
</dbReference>
<evidence type="ECO:0000256" key="3">
    <source>
        <dbReference type="HAMAP-Rule" id="MF_00272"/>
    </source>
</evidence>
<dbReference type="HAMAP" id="MF_00272">
    <property type="entry name" value="GcvH"/>
    <property type="match status" value="1"/>
</dbReference>
<comment type="function">
    <text evidence="3">The glycine cleavage system catalyzes the degradation of glycine. The H protein shuttles the methylamine group of glycine from the P protein to the T protein.</text>
</comment>
<dbReference type="GO" id="GO:0019464">
    <property type="term" value="P:glycine decarboxylation via glycine cleavage system"/>
    <property type="evidence" value="ECO:0007669"/>
    <property type="project" value="UniProtKB-UniRule"/>
</dbReference>
<dbReference type="InterPro" id="IPR033753">
    <property type="entry name" value="GCV_H/Fam206"/>
</dbReference>
<dbReference type="SUPFAM" id="SSF51230">
    <property type="entry name" value="Single hybrid motif"/>
    <property type="match status" value="1"/>
</dbReference>
<evidence type="ECO:0000259" key="5">
    <source>
        <dbReference type="PROSITE" id="PS50968"/>
    </source>
</evidence>
<dbReference type="OrthoDB" id="9796712at2"/>
<name>A0A1M6GS52_9BACT</name>
<protein>
    <recommendedName>
        <fullName evidence="3">Glycine cleavage system H protein</fullName>
    </recommendedName>
</protein>
<dbReference type="STRING" id="1123071.SAMN02745181_1249"/>
<dbReference type="GO" id="GO:0005829">
    <property type="term" value="C:cytosol"/>
    <property type="evidence" value="ECO:0007669"/>
    <property type="project" value="TreeGrafter"/>
</dbReference>
<dbReference type="InParanoid" id="A0A1M6GS52"/>
<comment type="subunit">
    <text evidence="3">The glycine cleavage system is composed of four proteins: P, T, L and H.</text>
</comment>
<feature type="domain" description="Lipoyl-binding" evidence="5">
    <location>
        <begin position="22"/>
        <end position="104"/>
    </location>
</feature>
<sequence length="126" mass="13459">MSVPENLRYTADHEWVLLEGDVATVGITDHAQEELTDIVFVELPEIGRECEEEEGVAVVESVKAASDIYAPLAGEIVGANEALEADPALVNTDPHGEGWIFKIKLSDPSQVEGLMDAAAYTAHIGG</sequence>
<keyword evidence="2 3" id="KW-0450">Lipoyl</keyword>
<dbReference type="GO" id="GO:0009249">
    <property type="term" value="P:protein lipoylation"/>
    <property type="evidence" value="ECO:0007669"/>
    <property type="project" value="TreeGrafter"/>
</dbReference>
<proteinExistence type="inferred from homology"/>
<comment type="cofactor">
    <cofactor evidence="3">
        <name>(R)-lipoate</name>
        <dbReference type="ChEBI" id="CHEBI:83088"/>
    </cofactor>
    <text evidence="3">Binds 1 lipoyl cofactor covalently.</text>
</comment>
<evidence type="ECO:0000313" key="7">
    <source>
        <dbReference type="Proteomes" id="UP000184510"/>
    </source>
</evidence>
<dbReference type="FunCoup" id="A0A1M6GS52">
    <property type="interactions" value="505"/>
</dbReference>
<dbReference type="PANTHER" id="PTHR11715">
    <property type="entry name" value="GLYCINE CLEAVAGE SYSTEM H PROTEIN"/>
    <property type="match status" value="1"/>
</dbReference>
<gene>
    <name evidence="3" type="primary">gcvH</name>
    <name evidence="6" type="ORF">SAMN02745181_1249</name>
</gene>
<dbReference type="NCBIfam" id="NF002270">
    <property type="entry name" value="PRK01202.1"/>
    <property type="match status" value="1"/>
</dbReference>
<dbReference type="InterPro" id="IPR011053">
    <property type="entry name" value="Single_hybrid_motif"/>
</dbReference>
<comment type="similarity">
    <text evidence="1 3">Belongs to the GcvH family.</text>
</comment>
<keyword evidence="7" id="KW-1185">Reference proteome</keyword>
<dbReference type="PANTHER" id="PTHR11715:SF3">
    <property type="entry name" value="GLYCINE CLEAVAGE SYSTEM H PROTEIN-RELATED"/>
    <property type="match status" value="1"/>
</dbReference>
<evidence type="ECO:0000256" key="1">
    <source>
        <dbReference type="ARBA" id="ARBA00009249"/>
    </source>
</evidence>
<feature type="modified residue" description="N6-lipoyllysine" evidence="3 4">
    <location>
        <position position="63"/>
    </location>
</feature>
<dbReference type="InterPro" id="IPR000089">
    <property type="entry name" value="Biotin_lipoyl"/>
</dbReference>
<dbReference type="InterPro" id="IPR017453">
    <property type="entry name" value="GCV_H_sub"/>
</dbReference>
<evidence type="ECO:0000256" key="2">
    <source>
        <dbReference type="ARBA" id="ARBA00022823"/>
    </source>
</evidence>
<dbReference type="NCBIfam" id="TIGR00527">
    <property type="entry name" value="gcvH"/>
    <property type="match status" value="1"/>
</dbReference>
<evidence type="ECO:0000256" key="4">
    <source>
        <dbReference type="PIRSR" id="PIRSR617453-50"/>
    </source>
</evidence>
<dbReference type="Pfam" id="PF01597">
    <property type="entry name" value="GCV_H"/>
    <property type="match status" value="1"/>
</dbReference>
<reference evidence="6 7" key="1">
    <citation type="submission" date="2016-11" db="EMBL/GenBank/DDBJ databases">
        <authorList>
            <person name="Jaros S."/>
            <person name="Januszkiewicz K."/>
            <person name="Wedrychowicz H."/>
        </authorList>
    </citation>
    <scope>NUCLEOTIDE SEQUENCE [LARGE SCALE GENOMIC DNA]</scope>
    <source>
        <strain evidence="6 7">DSM 18772</strain>
    </source>
</reference>
<dbReference type="EMBL" id="FQYR01000003">
    <property type="protein sequence ID" value="SHJ12739.1"/>
    <property type="molecule type" value="Genomic_DNA"/>
</dbReference>
<dbReference type="CDD" id="cd06848">
    <property type="entry name" value="GCS_H"/>
    <property type="match status" value="1"/>
</dbReference>
<dbReference type="Proteomes" id="UP000184510">
    <property type="component" value="Unassembled WGS sequence"/>
</dbReference>
<organism evidence="6 7">
    <name type="scientific">Rubritalea squalenifaciens DSM 18772</name>
    <dbReference type="NCBI Taxonomy" id="1123071"/>
    <lineage>
        <taxon>Bacteria</taxon>
        <taxon>Pseudomonadati</taxon>
        <taxon>Verrucomicrobiota</taxon>
        <taxon>Verrucomicrobiia</taxon>
        <taxon>Verrucomicrobiales</taxon>
        <taxon>Rubritaleaceae</taxon>
        <taxon>Rubritalea</taxon>
    </lineage>
</organism>
<dbReference type="RefSeq" id="WP_143158634.1">
    <property type="nucleotide sequence ID" value="NZ_FQYR01000003.1"/>
</dbReference>
<dbReference type="AlphaFoldDB" id="A0A1M6GS52"/>